<dbReference type="Pfam" id="PF00668">
    <property type="entry name" value="Condensation"/>
    <property type="match status" value="2"/>
</dbReference>
<dbReference type="Gene3D" id="1.10.1200.10">
    <property type="entry name" value="ACP-like"/>
    <property type="match status" value="1"/>
</dbReference>
<accession>A0ABW0ET48</accession>
<dbReference type="InterPro" id="IPR001242">
    <property type="entry name" value="Condensation_dom"/>
</dbReference>
<comment type="caution">
    <text evidence="6">The sequence shown here is derived from an EMBL/GenBank/DDBJ whole genome shotgun (WGS) entry which is preliminary data.</text>
</comment>
<dbReference type="InterPro" id="IPR036736">
    <property type="entry name" value="ACP-like_sf"/>
</dbReference>
<dbReference type="RefSeq" id="WP_378249814.1">
    <property type="nucleotide sequence ID" value="NZ_JBHSKF010000013.1"/>
</dbReference>
<dbReference type="Gene3D" id="3.30.300.30">
    <property type="match status" value="2"/>
</dbReference>
<dbReference type="InterPro" id="IPR023213">
    <property type="entry name" value="CAT-like_dom_sf"/>
</dbReference>
<name>A0ABW0ET48_9PSEU</name>
<dbReference type="PANTHER" id="PTHR45527:SF1">
    <property type="entry name" value="FATTY ACID SYNTHASE"/>
    <property type="match status" value="1"/>
</dbReference>
<dbReference type="InterPro" id="IPR020806">
    <property type="entry name" value="PKS_PP-bd"/>
</dbReference>
<keyword evidence="3" id="KW-0597">Phosphoprotein</keyword>
<dbReference type="InterPro" id="IPR045851">
    <property type="entry name" value="AMP-bd_C_sf"/>
</dbReference>
<dbReference type="Gene3D" id="3.40.50.980">
    <property type="match status" value="4"/>
</dbReference>
<evidence type="ECO:0000313" key="7">
    <source>
        <dbReference type="Proteomes" id="UP001596157"/>
    </source>
</evidence>
<feature type="region of interest" description="Disordered" evidence="4">
    <location>
        <begin position="953"/>
        <end position="974"/>
    </location>
</feature>
<dbReference type="SUPFAM" id="SSF47336">
    <property type="entry name" value="ACP-like"/>
    <property type="match status" value="2"/>
</dbReference>
<dbReference type="PANTHER" id="PTHR45527">
    <property type="entry name" value="NONRIBOSOMAL PEPTIDE SYNTHETASE"/>
    <property type="match status" value="1"/>
</dbReference>
<feature type="region of interest" description="Disordered" evidence="4">
    <location>
        <begin position="2014"/>
        <end position="2035"/>
    </location>
</feature>
<organism evidence="6 7">
    <name type="scientific">Actinokineospora guangxiensis</name>
    <dbReference type="NCBI Taxonomy" id="1490288"/>
    <lineage>
        <taxon>Bacteria</taxon>
        <taxon>Bacillati</taxon>
        <taxon>Actinomycetota</taxon>
        <taxon>Actinomycetes</taxon>
        <taxon>Pseudonocardiales</taxon>
        <taxon>Pseudonocardiaceae</taxon>
        <taxon>Actinokineospora</taxon>
    </lineage>
</organism>
<dbReference type="Pfam" id="PF00550">
    <property type="entry name" value="PP-binding"/>
    <property type="match status" value="2"/>
</dbReference>
<evidence type="ECO:0000313" key="6">
    <source>
        <dbReference type="EMBL" id="MFC5289946.1"/>
    </source>
</evidence>
<dbReference type="NCBIfam" id="TIGR01733">
    <property type="entry name" value="AA-adenyl-dom"/>
    <property type="match status" value="2"/>
</dbReference>
<evidence type="ECO:0000256" key="3">
    <source>
        <dbReference type="ARBA" id="ARBA00022553"/>
    </source>
</evidence>
<dbReference type="Proteomes" id="UP001596157">
    <property type="component" value="Unassembled WGS sequence"/>
</dbReference>
<dbReference type="PROSITE" id="PS00012">
    <property type="entry name" value="PHOSPHOPANTETHEINE"/>
    <property type="match status" value="2"/>
</dbReference>
<dbReference type="Gene3D" id="3.30.559.30">
    <property type="entry name" value="Nonribosomal peptide synthetase, condensation domain"/>
    <property type="match status" value="2"/>
</dbReference>
<feature type="domain" description="Carrier" evidence="5">
    <location>
        <begin position="975"/>
        <end position="1050"/>
    </location>
</feature>
<evidence type="ECO:0000256" key="1">
    <source>
        <dbReference type="ARBA" id="ARBA00001957"/>
    </source>
</evidence>
<sequence>MDTSDGHFPLSFEQEQMWFLDQLRSGADEYLLHWAFRLRGPLDLAALGGALSDVAERHEVLRTRYDVADGRPVQLIAEPAPVEVAVVDLTAFPDAEARAAEISASEAATAIDLTASPWRTTLVRLAEDDALLVLVVHHIAFDNPSMGILARELRAFYTARTEGVAADLDALPLQFADFADWQRECWDTPTPAGVRSTQHWRELLAGMPALELPADRPRPARWNPEGGIARFVVPAELATDVLAVGRAAGATPFMTFLAAFNLLLGRYSGGADFGVGVSLGGRDQVELEQLIGPLLTTVVLRADLAGDPTLAILLDRTRETTLDAFEHRQVPFQQLVAALAPDPDLSRNPLFQAAFVVHNARGESLTLPGVDVEQVPGTSMAAPFDLTLHMAESADGSWAGRLLFPTALFDADRVERMAANYLALLARLAADPAAPLSTVTLLADAERDQLLDWARGDDETVGAPLPDLVRARAAETPDAVAVVSGDQRLTYADLLDRSDRLAAYLRAHGVTADTPVGVAMHRGTDLVVALLGTLAAGGVYVPLPPDLPAERLAFVLADAQVRLVLTQAELLDALPVPAIAVPAIAVDTHRDEIAAHAPAAPVALEPENAAYVMYTSGSTGKPKGVVVPHRGIRNRVLWAVTTHGLTAGDRVLQKTTAGFDASVWEFLAPLVSGGAVVMAPRGAHRDPAAMVRAVAEHGVTVLQLVPSVLRLVVEEPGLADCAALRLVCSAGEPLPAELCLRLRAVVDVEVYNTYGPTECSIDATAWRYRGDEDGTVPIGAPLTGIGAYLVDADDQLVPIGVPGELCLAGVGLARGYAGRGDLTAERFTPHAYPRTPGERWYRTGDVARLRADGALEFLGRVDAQVKVRGVRAEPGEVEAVLAAHPAVAAAAVTSARRDSGDVELVGYFVPAAATTQDELTGFLAERLPAALVPSALIPLDALPQLPNGKVDRAALPDPWQEPRDTDPGDPHAYVAPRTDTERVVVTAMAELLGRDRLGVDDDFFAAGGHSLLAIRLVHRLRRDFAVELSVESVFDARTAAKLAVVVAVATTPAEAGIVPVPRGDALPTSFGQQRLWFLDQLEPGSTEYLIPLAFRLDGPLDPAVLRRAVDRVAARHEVLRTRYTERGGLPVQVVDPPGPVAFHHVDLAGEADTEDRATAIVEAANTRPFDLAREHPLRVTVVRTAPERHLVAVTLHHIAFDAWSMGVFLREVNEACAHDAVPAPLPVQYADYSVWQREQQSAEQLDYWRDKLAGLSPVELITDRPRPADRDPRGDNVVVEVPGPAAAGVRELANRTGSTVFTVLLAAFDVLLARHTGRTDIAVGTLVAGRTREETEDLVGFFVNTLVLRTDLGGDPSFTDLVDRVRGTALGAFANQDVPFEHLVDALRPGRDPSRNPLVQVVFEVQHLGGLLPRELAGCAATGLASGDPVAKFDLTLTVKDLPDGRLRCWFEYATSLFERSTVERLAGHYVRLLESATRDPAAPIGQLDALTPGEHREILTDWPAPDAHLVDVLDPAAERHLSVTELFERQAAATPAAVALVFGDEEVTFADLNARANRMAHLLRAGGVRPETTVVTCMERGIDAIVVLFGIMKAGGVYVPLDPSHPADRLNFMIADAGARTVVTAAKFADRLRGEDRRVIVVDEDDWSAGQPGTDLVPVAAPENLAYIIYTSGSTGRPKGVMISRRSYAHHCRVNADYYDVGPGERVILLSALTFDLSMDQIATTLIAGATLVVSDPVFWTPGELPGKLARHRVTIVEMTSAYYREMLESDVDKLVDVKLMSVGSEVVTVADAQRWAATGLPARFMCNYGPTETTITCMVNAVVGDLADERGTASLHIGYPIAGTRAHVLDADLRPLPVGAPGELCLGGVRLARGYLDRPALTAAQFVPDPFGDEPGARLYRTGDLVRYRPDGAVEFLGRIDQQVKIRGLRIELGEIEAALAEHPDISAAAVLAKEITPGDKRLVAYLEWDRADEPDIGALREHLRGLVPEYMVPAAWITLPALPLTSSKKVDRAALPDPTPDQLGGREHVPPRDPAEEVVAEVWAEVLGVARVGAFDDFFELGGHSLMATRVLARLRAALAVDLPLRSLFDATTVAELAAVVTDLITAEVDDEIDAMTDHEMSELLSGKGV</sequence>
<dbReference type="InterPro" id="IPR029058">
    <property type="entry name" value="AB_hydrolase_fold"/>
</dbReference>
<dbReference type="InterPro" id="IPR025110">
    <property type="entry name" value="AMP-bd_C"/>
</dbReference>
<protein>
    <submittedName>
        <fullName evidence="6">Amino acid adenylation domain-containing protein</fullName>
    </submittedName>
</protein>
<reference evidence="7" key="1">
    <citation type="journal article" date="2019" name="Int. J. Syst. Evol. Microbiol.">
        <title>The Global Catalogue of Microorganisms (GCM) 10K type strain sequencing project: providing services to taxonomists for standard genome sequencing and annotation.</title>
        <authorList>
            <consortium name="The Broad Institute Genomics Platform"/>
            <consortium name="The Broad Institute Genome Sequencing Center for Infectious Disease"/>
            <person name="Wu L."/>
            <person name="Ma J."/>
        </authorList>
    </citation>
    <scope>NUCLEOTIDE SEQUENCE [LARGE SCALE GENOMIC DNA]</scope>
    <source>
        <strain evidence="7">CCUG 59778</strain>
    </source>
</reference>
<dbReference type="InterPro" id="IPR006162">
    <property type="entry name" value="Ppantetheine_attach_site"/>
</dbReference>
<dbReference type="Gene3D" id="2.30.38.10">
    <property type="entry name" value="Luciferase, Domain 3"/>
    <property type="match status" value="2"/>
</dbReference>
<evidence type="ECO:0000259" key="5">
    <source>
        <dbReference type="PROSITE" id="PS50075"/>
    </source>
</evidence>
<dbReference type="PROSITE" id="PS50075">
    <property type="entry name" value="CARRIER"/>
    <property type="match status" value="2"/>
</dbReference>
<comment type="cofactor">
    <cofactor evidence="1">
        <name>pantetheine 4'-phosphate</name>
        <dbReference type="ChEBI" id="CHEBI:47942"/>
    </cofactor>
</comment>
<evidence type="ECO:0000256" key="4">
    <source>
        <dbReference type="SAM" id="MobiDB-lite"/>
    </source>
</evidence>
<gene>
    <name evidence="6" type="ORF">ACFPM7_23060</name>
</gene>
<dbReference type="PROSITE" id="PS00455">
    <property type="entry name" value="AMP_BINDING"/>
    <property type="match status" value="2"/>
</dbReference>
<dbReference type="Pfam" id="PF13193">
    <property type="entry name" value="AMP-binding_C"/>
    <property type="match status" value="2"/>
</dbReference>
<dbReference type="EMBL" id="JBHSKF010000013">
    <property type="protein sequence ID" value="MFC5289946.1"/>
    <property type="molecule type" value="Genomic_DNA"/>
</dbReference>
<feature type="domain" description="Carrier" evidence="5">
    <location>
        <begin position="2033"/>
        <end position="2108"/>
    </location>
</feature>
<dbReference type="Pfam" id="PF00501">
    <property type="entry name" value="AMP-binding"/>
    <property type="match status" value="2"/>
</dbReference>
<dbReference type="InterPro" id="IPR010071">
    <property type="entry name" value="AA_adenyl_dom"/>
</dbReference>
<dbReference type="InterPro" id="IPR009081">
    <property type="entry name" value="PP-bd_ACP"/>
</dbReference>
<keyword evidence="2" id="KW-0596">Phosphopantetheine</keyword>
<keyword evidence="7" id="KW-1185">Reference proteome</keyword>
<dbReference type="CDD" id="cd19531">
    <property type="entry name" value="LCL_NRPS-like"/>
    <property type="match status" value="2"/>
</dbReference>
<feature type="compositionally biased region" description="Basic and acidic residues" evidence="4">
    <location>
        <begin position="953"/>
        <end position="969"/>
    </location>
</feature>
<evidence type="ECO:0000256" key="2">
    <source>
        <dbReference type="ARBA" id="ARBA00022450"/>
    </source>
</evidence>
<dbReference type="InterPro" id="IPR000873">
    <property type="entry name" value="AMP-dep_synth/lig_dom"/>
</dbReference>
<dbReference type="InterPro" id="IPR020845">
    <property type="entry name" value="AMP-binding_CS"/>
</dbReference>
<dbReference type="CDD" id="cd05930">
    <property type="entry name" value="A_NRPS"/>
    <property type="match status" value="2"/>
</dbReference>
<proteinExistence type="predicted"/>
<dbReference type="SUPFAM" id="SSF56801">
    <property type="entry name" value="Acetyl-CoA synthetase-like"/>
    <property type="match status" value="2"/>
</dbReference>
<dbReference type="SMART" id="SM00823">
    <property type="entry name" value="PKS_PP"/>
    <property type="match status" value="2"/>
</dbReference>
<dbReference type="SUPFAM" id="SSF52777">
    <property type="entry name" value="CoA-dependent acyltransferases"/>
    <property type="match status" value="4"/>
</dbReference>
<dbReference type="Gene3D" id="3.30.559.10">
    <property type="entry name" value="Chloramphenicol acetyltransferase-like domain"/>
    <property type="match status" value="2"/>
</dbReference>
<dbReference type="Gene3D" id="3.40.50.1820">
    <property type="entry name" value="alpha/beta hydrolase"/>
    <property type="match status" value="1"/>
</dbReference>